<dbReference type="PRINTS" id="PR00313">
    <property type="entry name" value="CABNDNGRPT"/>
</dbReference>
<comment type="caution">
    <text evidence="2">The sequence shown here is derived from an EMBL/GenBank/DDBJ whole genome shotgun (WGS) entry which is preliminary data.</text>
</comment>
<dbReference type="RefSeq" id="WP_169855193.1">
    <property type="nucleotide sequence ID" value="NZ_JAAQYK010000001.1"/>
</dbReference>
<dbReference type="Proteomes" id="UP000583279">
    <property type="component" value="Unassembled WGS sequence"/>
</dbReference>
<name>A0A7Y1PWR8_9PSED</name>
<sequence length="577" mass="60227">MGVFDYKSFGLAGSKDVIFDSLALIGSVPSVVRATGDVLGDLTNKITAYGPTDSLILEKMVHSEWQLLTASTLGYDGVVDAKGTFFGESVGYTTAESQIFGKYDANGKLNELGVVFNGTNDGGDWAYNLSLLTSPAGTATNYVGEAFDGLLGDVARYAQANGLSAADVLVTGLSLGGLAVNSMADLSADYWSGFFKDANYVAFASPAPSPNDKVLNVGYEQDPVFRVLDSYAPRNLQETLGVHDAPQESATNNIVNFNEVYALGSVSEAMFSIINPLAWESHGGGGGFARIADSAFYDLTSKDSTIVVSNLLEATRGSLWVQDLGNYAEPHVGSTFIIGTDTSDSLQGGIGNDYLEGRDGNDNFRDAGGYNVILGGSGNNTLYVQESTNNLSIANDGAGILYIKDAYGGITTTKDVGALVSKESGSLDVMHSVTDQGLLTENSLTDYAASVKGGAGGDILIAQTDGDWMFGQNGDDVLFGSQGSEVFVGGEGNDVTVAGSGNDTLLFSGDFGRDTVFGFQSSDKLVFVGVGDVDEKYNYIDHAQTAGFNTVVTFGDNAVTLVGVGLGNLSLDNFAIA</sequence>
<reference evidence="2 3" key="1">
    <citation type="journal article" date="2020" name="Front. Microbiol.">
        <title>Genetic Organization of the aprX-lipA2 Operon Affects the Proteolytic Potential of Pseudomonas Species in Milk.</title>
        <authorList>
            <person name="Maier C."/>
            <person name="Huptas C."/>
            <person name="von Neubeck M."/>
            <person name="Scherer S."/>
            <person name="Wenning M."/>
            <person name="Lucking G."/>
        </authorList>
    </citation>
    <scope>NUCLEOTIDE SEQUENCE [LARGE SCALE GENOMIC DNA]</scope>
    <source>
        <strain evidence="2 3">WS 4997</strain>
    </source>
</reference>
<evidence type="ECO:0000313" key="3">
    <source>
        <dbReference type="Proteomes" id="UP000583279"/>
    </source>
</evidence>
<proteinExistence type="predicted"/>
<dbReference type="Gene3D" id="2.150.10.10">
    <property type="entry name" value="Serralysin-like metalloprotease, C-terminal"/>
    <property type="match status" value="1"/>
</dbReference>
<gene>
    <name evidence="2" type="ORF">HBO18_01940</name>
</gene>
<dbReference type="GO" id="GO:0005509">
    <property type="term" value="F:calcium ion binding"/>
    <property type="evidence" value="ECO:0007669"/>
    <property type="project" value="InterPro"/>
</dbReference>
<evidence type="ECO:0000313" key="2">
    <source>
        <dbReference type="EMBL" id="NNA42877.1"/>
    </source>
</evidence>
<dbReference type="InterPro" id="IPR001343">
    <property type="entry name" value="Hemolysn_Ca-bd"/>
</dbReference>
<accession>A0A7Y1PWR8</accession>
<evidence type="ECO:0000256" key="1">
    <source>
        <dbReference type="ARBA" id="ARBA00022837"/>
    </source>
</evidence>
<dbReference type="Gene3D" id="3.40.50.1820">
    <property type="entry name" value="alpha/beta hydrolase"/>
    <property type="match status" value="1"/>
</dbReference>
<keyword evidence="1" id="KW-0106">Calcium</keyword>
<dbReference type="InterPro" id="IPR029058">
    <property type="entry name" value="AB_hydrolase_fold"/>
</dbReference>
<dbReference type="Pfam" id="PF00353">
    <property type="entry name" value="HemolysinCabind"/>
    <property type="match status" value="2"/>
</dbReference>
<organism evidence="2 3">
    <name type="scientific">Pseudomonas lactis</name>
    <dbReference type="NCBI Taxonomy" id="1615674"/>
    <lineage>
        <taxon>Bacteria</taxon>
        <taxon>Pseudomonadati</taxon>
        <taxon>Pseudomonadota</taxon>
        <taxon>Gammaproteobacteria</taxon>
        <taxon>Pseudomonadales</taxon>
        <taxon>Pseudomonadaceae</taxon>
        <taxon>Pseudomonas</taxon>
    </lineage>
</organism>
<dbReference type="SUPFAM" id="SSF51120">
    <property type="entry name" value="beta-Roll"/>
    <property type="match status" value="1"/>
</dbReference>
<dbReference type="SUPFAM" id="SSF53474">
    <property type="entry name" value="alpha/beta-Hydrolases"/>
    <property type="match status" value="1"/>
</dbReference>
<protein>
    <submittedName>
        <fullName evidence="2">Polyurethanase</fullName>
    </submittedName>
</protein>
<dbReference type="AlphaFoldDB" id="A0A7Y1PWR8"/>
<dbReference type="EMBL" id="JAAQYK010000001">
    <property type="protein sequence ID" value="NNA42877.1"/>
    <property type="molecule type" value="Genomic_DNA"/>
</dbReference>
<dbReference type="InterPro" id="IPR011049">
    <property type="entry name" value="Serralysin-like_metalloprot_C"/>
</dbReference>